<dbReference type="Proteomes" id="UP000070401">
    <property type="component" value="Unassembled WGS sequence"/>
</dbReference>
<reference evidence="2" key="1">
    <citation type="submission" date="2016-01" db="EMBL/GenBank/DDBJ databases">
        <authorList>
            <person name="Mitreva M."/>
            <person name="Pepin K.H."/>
            <person name="Mihindukulasuriya K.A."/>
            <person name="Fulton R."/>
            <person name="Fronick C."/>
            <person name="O'Laughlin M."/>
            <person name="Miner T."/>
            <person name="Herter B."/>
            <person name="Rosa B.A."/>
            <person name="Cordes M."/>
            <person name="Tomlinson C."/>
            <person name="Wollam A."/>
            <person name="Palsikar V.B."/>
            <person name="Mardis E.R."/>
            <person name="Wilson R.K."/>
        </authorList>
    </citation>
    <scope>NUCLEOTIDE SEQUENCE [LARGE SCALE GENOMIC DNA]</scope>
    <source>
        <strain evidence="2">MJR7757B</strain>
    </source>
</reference>
<organism evidence="1 2">
    <name type="scientific">Fusobacterium nucleatum</name>
    <dbReference type="NCBI Taxonomy" id="851"/>
    <lineage>
        <taxon>Bacteria</taxon>
        <taxon>Fusobacteriati</taxon>
        <taxon>Fusobacteriota</taxon>
        <taxon>Fusobacteriia</taxon>
        <taxon>Fusobacteriales</taxon>
        <taxon>Fusobacteriaceae</taxon>
        <taxon>Fusobacterium</taxon>
    </lineage>
</organism>
<evidence type="ECO:0000313" key="2">
    <source>
        <dbReference type="Proteomes" id="UP000070401"/>
    </source>
</evidence>
<sequence length="51" mass="5771">MQSKIVIALFLTKKSFTKITKKCLTINGGGVKYRRIGILKTEPLTTEVVRF</sequence>
<gene>
    <name evidence="1" type="ORF">HMPREF3221_01805</name>
</gene>
<accession>A0A133NPM3</accession>
<keyword evidence="2" id="KW-1185">Reference proteome</keyword>
<proteinExistence type="predicted"/>
<dbReference type="AlphaFoldDB" id="A0A133NPM3"/>
<dbReference type="EMBL" id="LRPY01000175">
    <property type="protein sequence ID" value="KXA18235.1"/>
    <property type="molecule type" value="Genomic_DNA"/>
</dbReference>
<comment type="caution">
    <text evidence="1">The sequence shown here is derived from an EMBL/GenBank/DDBJ whole genome shotgun (WGS) entry which is preliminary data.</text>
</comment>
<evidence type="ECO:0000313" key="1">
    <source>
        <dbReference type="EMBL" id="KXA18235.1"/>
    </source>
</evidence>
<name>A0A133NPM3_FUSNU</name>
<protein>
    <submittedName>
        <fullName evidence="1">Uncharacterized protein</fullName>
    </submittedName>
</protein>
<feature type="non-terminal residue" evidence="1">
    <location>
        <position position="51"/>
    </location>
</feature>
<dbReference type="PATRIC" id="fig|851.8.peg.1817"/>